<sequence length="477" mass="53589">MKTLPPEIWLSVLDAVPRKELRRCLSVCGVWHDKVIKRIFHTVHLYFGVWPEEYGSGAASFVCRSHEILAYISSNPSFASTIENIVIHSCSNRLGIFEATLSTALENLPQLLSFEWHSSDYLPITEDILGVLFTSCPQLRHLGLPNLRAGHVYEAFKQLQSISMTRSDYKAQDFASKTFSSVVNSDTFNKTGLRRIQLSHWSLHVAPGVGSPFTHLQELIFTSTDDTDPGDLESILQHTAHLESLELHDIREMDIGSLLGYLVQSLPSLTSLMLSGYIFDPFPGDFENIRAFIKSHSHMKRLCINIPIEWKYIDIFMPAIHGMTQLEALGLIGITMNDEGDIIPSTTEDFTSAIESIPRSIQALMLGTMLSSHERLIQDLSTLPSLEFLHILKSLDDIDATEYSLPSPQVLAHKIPHLAMIGLGDDICDVIHGSDGKTELYHWTLFKRRTRVSGDFDMAHAGWLLCNHDFVLSNEGF</sequence>
<dbReference type="Proteomes" id="UP000790377">
    <property type="component" value="Unassembled WGS sequence"/>
</dbReference>
<accession>A0ACB8AJV9</accession>
<gene>
    <name evidence="1" type="ORF">BJ138DRAFT_1145471</name>
</gene>
<organism evidence="1 2">
    <name type="scientific">Hygrophoropsis aurantiaca</name>
    <dbReference type="NCBI Taxonomy" id="72124"/>
    <lineage>
        <taxon>Eukaryota</taxon>
        <taxon>Fungi</taxon>
        <taxon>Dikarya</taxon>
        <taxon>Basidiomycota</taxon>
        <taxon>Agaricomycotina</taxon>
        <taxon>Agaricomycetes</taxon>
        <taxon>Agaricomycetidae</taxon>
        <taxon>Boletales</taxon>
        <taxon>Coniophorineae</taxon>
        <taxon>Hygrophoropsidaceae</taxon>
        <taxon>Hygrophoropsis</taxon>
    </lineage>
</organism>
<comment type="caution">
    <text evidence="1">The sequence shown here is derived from an EMBL/GenBank/DDBJ whole genome shotgun (WGS) entry which is preliminary data.</text>
</comment>
<evidence type="ECO:0000313" key="2">
    <source>
        <dbReference type="Proteomes" id="UP000790377"/>
    </source>
</evidence>
<evidence type="ECO:0000313" key="1">
    <source>
        <dbReference type="EMBL" id="KAH7913674.1"/>
    </source>
</evidence>
<proteinExistence type="predicted"/>
<keyword evidence="2" id="KW-1185">Reference proteome</keyword>
<reference evidence="1" key="1">
    <citation type="journal article" date="2021" name="New Phytol.">
        <title>Evolutionary innovations through gain and loss of genes in the ectomycorrhizal Boletales.</title>
        <authorList>
            <person name="Wu G."/>
            <person name="Miyauchi S."/>
            <person name="Morin E."/>
            <person name="Kuo A."/>
            <person name="Drula E."/>
            <person name="Varga T."/>
            <person name="Kohler A."/>
            <person name="Feng B."/>
            <person name="Cao Y."/>
            <person name="Lipzen A."/>
            <person name="Daum C."/>
            <person name="Hundley H."/>
            <person name="Pangilinan J."/>
            <person name="Johnson J."/>
            <person name="Barry K."/>
            <person name="LaButti K."/>
            <person name="Ng V."/>
            <person name="Ahrendt S."/>
            <person name="Min B."/>
            <person name="Choi I.G."/>
            <person name="Park H."/>
            <person name="Plett J.M."/>
            <person name="Magnuson J."/>
            <person name="Spatafora J.W."/>
            <person name="Nagy L.G."/>
            <person name="Henrissat B."/>
            <person name="Grigoriev I.V."/>
            <person name="Yang Z.L."/>
            <person name="Xu J."/>
            <person name="Martin F.M."/>
        </authorList>
    </citation>
    <scope>NUCLEOTIDE SEQUENCE</scope>
    <source>
        <strain evidence="1">ATCC 28755</strain>
    </source>
</reference>
<dbReference type="EMBL" id="MU267626">
    <property type="protein sequence ID" value="KAH7913674.1"/>
    <property type="molecule type" value="Genomic_DNA"/>
</dbReference>
<protein>
    <submittedName>
        <fullName evidence="1">Uncharacterized protein</fullName>
    </submittedName>
</protein>
<name>A0ACB8AJV9_9AGAM</name>